<sequence>MNTSKTHSNHASTTTNTDNTSTSNSPACAVCKFRRRKCSKDCKLAPYFPANKERDFLNVHKLFGVNNLMRVLESVKATKEKEIAMKTMIIEARLREEDPVEGCCRMINAIRRQIVYYEIELNLVLRQLELCRNHHTLVQNEKRMV</sequence>
<protein>
    <recommendedName>
        <fullName evidence="3">LOB domain-containing protein</fullName>
    </recommendedName>
</protein>
<dbReference type="AlphaFoldDB" id="A0AAV3RNF5"/>
<comment type="caution">
    <text evidence="4">The sequence shown here is derived from an EMBL/GenBank/DDBJ whole genome shotgun (WGS) entry which is preliminary data.</text>
</comment>
<dbReference type="PANTHER" id="PTHR31301">
    <property type="entry name" value="LOB DOMAIN-CONTAINING PROTEIN 4-RELATED"/>
    <property type="match status" value="1"/>
</dbReference>
<evidence type="ECO:0000313" key="5">
    <source>
        <dbReference type="Proteomes" id="UP001454036"/>
    </source>
</evidence>
<proteinExistence type="inferred from homology"/>
<feature type="region of interest" description="Disordered" evidence="2">
    <location>
        <begin position="1"/>
        <end position="25"/>
    </location>
</feature>
<feature type="domain" description="LOB" evidence="3">
    <location>
        <begin position="26"/>
        <end position="128"/>
    </location>
</feature>
<dbReference type="Proteomes" id="UP001454036">
    <property type="component" value="Unassembled WGS sequence"/>
</dbReference>
<gene>
    <name evidence="4" type="ORF">LIER_30661</name>
</gene>
<dbReference type="PANTHER" id="PTHR31301:SF186">
    <property type="entry name" value="OS09G0364100 PROTEIN"/>
    <property type="match status" value="1"/>
</dbReference>
<dbReference type="Pfam" id="PF03195">
    <property type="entry name" value="LOB"/>
    <property type="match status" value="1"/>
</dbReference>
<evidence type="ECO:0000256" key="1">
    <source>
        <dbReference type="ARBA" id="ARBA00005474"/>
    </source>
</evidence>
<dbReference type="PROSITE" id="PS50891">
    <property type="entry name" value="LOB"/>
    <property type="match status" value="1"/>
</dbReference>
<evidence type="ECO:0000313" key="4">
    <source>
        <dbReference type="EMBL" id="GAA0183201.1"/>
    </source>
</evidence>
<dbReference type="EMBL" id="BAABME010011077">
    <property type="protein sequence ID" value="GAA0183201.1"/>
    <property type="molecule type" value="Genomic_DNA"/>
</dbReference>
<comment type="similarity">
    <text evidence="1">Belongs to the LOB domain-containing protein family.</text>
</comment>
<name>A0AAV3RNF5_LITER</name>
<accession>A0AAV3RNF5</accession>
<keyword evidence="5" id="KW-1185">Reference proteome</keyword>
<organism evidence="4 5">
    <name type="scientific">Lithospermum erythrorhizon</name>
    <name type="common">Purple gromwell</name>
    <name type="synonym">Lithospermum officinale var. erythrorhizon</name>
    <dbReference type="NCBI Taxonomy" id="34254"/>
    <lineage>
        <taxon>Eukaryota</taxon>
        <taxon>Viridiplantae</taxon>
        <taxon>Streptophyta</taxon>
        <taxon>Embryophyta</taxon>
        <taxon>Tracheophyta</taxon>
        <taxon>Spermatophyta</taxon>
        <taxon>Magnoliopsida</taxon>
        <taxon>eudicotyledons</taxon>
        <taxon>Gunneridae</taxon>
        <taxon>Pentapetalae</taxon>
        <taxon>asterids</taxon>
        <taxon>lamiids</taxon>
        <taxon>Boraginales</taxon>
        <taxon>Boraginaceae</taxon>
        <taxon>Boraginoideae</taxon>
        <taxon>Lithospermeae</taxon>
        <taxon>Lithospermum</taxon>
    </lineage>
</organism>
<reference evidence="4 5" key="1">
    <citation type="submission" date="2024-01" db="EMBL/GenBank/DDBJ databases">
        <title>The complete chloroplast genome sequence of Lithospermum erythrorhizon: insights into the phylogenetic relationship among Boraginaceae species and the maternal lineages of purple gromwells.</title>
        <authorList>
            <person name="Okada T."/>
            <person name="Watanabe K."/>
        </authorList>
    </citation>
    <scope>NUCLEOTIDE SEQUENCE [LARGE SCALE GENOMIC DNA]</scope>
</reference>
<evidence type="ECO:0000259" key="3">
    <source>
        <dbReference type="PROSITE" id="PS50891"/>
    </source>
</evidence>
<evidence type="ECO:0000256" key="2">
    <source>
        <dbReference type="SAM" id="MobiDB-lite"/>
    </source>
</evidence>
<dbReference type="InterPro" id="IPR004883">
    <property type="entry name" value="LOB"/>
</dbReference>